<dbReference type="STRING" id="139420.A0A371D5Y1"/>
<reference evidence="1 2" key="1">
    <citation type="journal article" date="2018" name="Biotechnol. Biofuels">
        <title>Integrative visual omics of the white-rot fungus Polyporus brumalis exposes the biotechnological potential of its oxidative enzymes for delignifying raw plant biomass.</title>
        <authorList>
            <person name="Miyauchi S."/>
            <person name="Rancon A."/>
            <person name="Drula E."/>
            <person name="Hage H."/>
            <person name="Chaduli D."/>
            <person name="Favel A."/>
            <person name="Grisel S."/>
            <person name="Henrissat B."/>
            <person name="Herpoel-Gimbert I."/>
            <person name="Ruiz-Duenas F.J."/>
            <person name="Chevret D."/>
            <person name="Hainaut M."/>
            <person name="Lin J."/>
            <person name="Wang M."/>
            <person name="Pangilinan J."/>
            <person name="Lipzen A."/>
            <person name="Lesage-Meessen L."/>
            <person name="Navarro D."/>
            <person name="Riley R."/>
            <person name="Grigoriev I.V."/>
            <person name="Zhou S."/>
            <person name="Raouche S."/>
            <person name="Rosso M.N."/>
        </authorList>
    </citation>
    <scope>NUCLEOTIDE SEQUENCE [LARGE SCALE GENOMIC DNA]</scope>
    <source>
        <strain evidence="1 2">BRFM 1820</strain>
    </source>
</reference>
<keyword evidence="2" id="KW-1185">Reference proteome</keyword>
<evidence type="ECO:0000313" key="2">
    <source>
        <dbReference type="Proteomes" id="UP000256964"/>
    </source>
</evidence>
<proteinExistence type="predicted"/>
<dbReference type="AlphaFoldDB" id="A0A371D5Y1"/>
<accession>A0A371D5Y1</accession>
<evidence type="ECO:0000313" key="1">
    <source>
        <dbReference type="EMBL" id="RDX47954.1"/>
    </source>
</evidence>
<name>A0A371D5Y1_9APHY</name>
<gene>
    <name evidence="1" type="ORF">OH76DRAFT_1327085</name>
</gene>
<sequence>HPKLLIRSDNMSVVHVLNSGRSRSSRVNAVLRRIYLTLAKRGLHVAATHVPSRLNVADALSRGDIAGFL</sequence>
<dbReference type="EMBL" id="KZ857415">
    <property type="protein sequence ID" value="RDX47954.1"/>
    <property type="molecule type" value="Genomic_DNA"/>
</dbReference>
<dbReference type="PANTHER" id="PTHR33050">
    <property type="entry name" value="REVERSE TRANSCRIPTASE DOMAIN-CONTAINING PROTEIN"/>
    <property type="match status" value="1"/>
</dbReference>
<dbReference type="InterPro" id="IPR052055">
    <property type="entry name" value="Hepadnavirus_pol/RT"/>
</dbReference>
<protein>
    <recommendedName>
        <fullName evidence="3">RNase H type-1 domain-containing protein</fullName>
    </recommendedName>
</protein>
<dbReference type="Proteomes" id="UP000256964">
    <property type="component" value="Unassembled WGS sequence"/>
</dbReference>
<organism evidence="1 2">
    <name type="scientific">Lentinus brumalis</name>
    <dbReference type="NCBI Taxonomy" id="2498619"/>
    <lineage>
        <taxon>Eukaryota</taxon>
        <taxon>Fungi</taxon>
        <taxon>Dikarya</taxon>
        <taxon>Basidiomycota</taxon>
        <taxon>Agaricomycotina</taxon>
        <taxon>Agaricomycetes</taxon>
        <taxon>Polyporales</taxon>
        <taxon>Polyporaceae</taxon>
        <taxon>Lentinus</taxon>
    </lineage>
</organism>
<dbReference type="OrthoDB" id="3267267at2759"/>
<feature type="non-terminal residue" evidence="1">
    <location>
        <position position="69"/>
    </location>
</feature>
<evidence type="ECO:0008006" key="3">
    <source>
        <dbReference type="Google" id="ProtNLM"/>
    </source>
</evidence>
<dbReference type="PANTHER" id="PTHR33050:SF7">
    <property type="entry name" value="RIBONUCLEASE H"/>
    <property type="match status" value="1"/>
</dbReference>
<feature type="non-terminal residue" evidence="1">
    <location>
        <position position="1"/>
    </location>
</feature>